<evidence type="ECO:0000256" key="2">
    <source>
        <dbReference type="ARBA" id="ARBA00022741"/>
    </source>
</evidence>
<comment type="caution">
    <text evidence="6">The sequence shown here is derived from an EMBL/GenBank/DDBJ whole genome shotgun (WGS) entry which is preliminary data.</text>
</comment>
<feature type="region of interest" description="Disordered" evidence="5">
    <location>
        <begin position="1"/>
        <end position="28"/>
    </location>
</feature>
<keyword evidence="1" id="KW-0808">Transferase</keyword>
<keyword evidence="2" id="KW-0547">Nucleotide-binding</keyword>
<gene>
    <name evidence="6" type="ORF">R1sor_013798</name>
</gene>
<keyword evidence="3" id="KW-0418">Kinase</keyword>
<evidence type="ECO:0000313" key="6">
    <source>
        <dbReference type="EMBL" id="KAL3687489.1"/>
    </source>
</evidence>
<evidence type="ECO:0000256" key="1">
    <source>
        <dbReference type="ARBA" id="ARBA00022679"/>
    </source>
</evidence>
<evidence type="ECO:0008006" key="8">
    <source>
        <dbReference type="Google" id="ProtNLM"/>
    </source>
</evidence>
<keyword evidence="7" id="KW-1185">Reference proteome</keyword>
<sequence length="216" mass="24897">MEDDRNLQGQPKTTHPKGGKITDLQDTTTEDHNFGDEWALVVYSGVVEKRLVEEHLHDSPDQLALMGSLKPLEKLDVFSFGIVLLAIVSGRKSSDHTLPPDQIYLPNWVLELSEQKMLLNLVDFELVEMYNEEEALLVIQTALACVQMDQKRRPSMSQVVNTFTKHEDVAIEIVREINSPTSDRRHVFSPVTWRCVLMSDWRHVSYPVTWRCDVRR</sequence>
<organism evidence="6 7">
    <name type="scientific">Riccia sorocarpa</name>
    <dbReference type="NCBI Taxonomy" id="122646"/>
    <lineage>
        <taxon>Eukaryota</taxon>
        <taxon>Viridiplantae</taxon>
        <taxon>Streptophyta</taxon>
        <taxon>Embryophyta</taxon>
        <taxon>Marchantiophyta</taxon>
        <taxon>Marchantiopsida</taxon>
        <taxon>Marchantiidae</taxon>
        <taxon>Marchantiales</taxon>
        <taxon>Ricciaceae</taxon>
        <taxon>Riccia</taxon>
    </lineage>
</organism>
<dbReference type="GO" id="GO:0005524">
    <property type="term" value="F:ATP binding"/>
    <property type="evidence" value="ECO:0007669"/>
    <property type="project" value="UniProtKB-KW"/>
</dbReference>
<evidence type="ECO:0000313" key="7">
    <source>
        <dbReference type="Proteomes" id="UP001633002"/>
    </source>
</evidence>
<dbReference type="PANTHER" id="PTHR47973">
    <property type="entry name" value="CYSTEINE-RICH RECEPTOR-LIKE PROTEIN KINASE 3"/>
    <property type="match status" value="1"/>
</dbReference>
<evidence type="ECO:0000256" key="4">
    <source>
        <dbReference type="ARBA" id="ARBA00022840"/>
    </source>
</evidence>
<protein>
    <recommendedName>
        <fullName evidence="8">Protein kinase domain-containing protein</fullName>
    </recommendedName>
</protein>
<dbReference type="AlphaFoldDB" id="A0ABD3HBF4"/>
<dbReference type="Gene3D" id="1.10.510.10">
    <property type="entry name" value="Transferase(Phosphotransferase) domain 1"/>
    <property type="match status" value="1"/>
</dbReference>
<dbReference type="EMBL" id="JBJQOH010000004">
    <property type="protein sequence ID" value="KAL3687489.1"/>
    <property type="molecule type" value="Genomic_DNA"/>
</dbReference>
<accession>A0ABD3HBF4</accession>
<evidence type="ECO:0000256" key="5">
    <source>
        <dbReference type="SAM" id="MobiDB-lite"/>
    </source>
</evidence>
<dbReference type="GO" id="GO:0016301">
    <property type="term" value="F:kinase activity"/>
    <property type="evidence" value="ECO:0007669"/>
    <property type="project" value="UniProtKB-KW"/>
</dbReference>
<dbReference type="SUPFAM" id="SSF56112">
    <property type="entry name" value="Protein kinase-like (PK-like)"/>
    <property type="match status" value="1"/>
</dbReference>
<dbReference type="InterPro" id="IPR011009">
    <property type="entry name" value="Kinase-like_dom_sf"/>
</dbReference>
<reference evidence="6 7" key="1">
    <citation type="submission" date="2024-09" db="EMBL/GenBank/DDBJ databases">
        <title>Chromosome-scale assembly of Riccia sorocarpa.</title>
        <authorList>
            <person name="Paukszto L."/>
        </authorList>
    </citation>
    <scope>NUCLEOTIDE SEQUENCE [LARGE SCALE GENOMIC DNA]</scope>
    <source>
        <strain evidence="6">LP-2024</strain>
        <tissue evidence="6">Aerial parts of the thallus</tissue>
    </source>
</reference>
<proteinExistence type="predicted"/>
<dbReference type="InterPro" id="IPR052059">
    <property type="entry name" value="CR_Ser/Thr_kinase"/>
</dbReference>
<keyword evidence="4" id="KW-0067">ATP-binding</keyword>
<dbReference type="Proteomes" id="UP001633002">
    <property type="component" value="Unassembled WGS sequence"/>
</dbReference>
<evidence type="ECO:0000256" key="3">
    <source>
        <dbReference type="ARBA" id="ARBA00022777"/>
    </source>
</evidence>
<name>A0ABD3HBF4_9MARC</name>